<gene>
    <name evidence="3" type="primary">LOC108612416</name>
</gene>
<dbReference type="InterPro" id="IPR004119">
    <property type="entry name" value="EcKL"/>
</dbReference>
<dbReference type="SMART" id="SM00587">
    <property type="entry name" value="CHK"/>
    <property type="match status" value="1"/>
</dbReference>
<accession>A0ABM1P0Q1</accession>
<dbReference type="PANTHER" id="PTHR11012">
    <property type="entry name" value="PROTEIN KINASE-LIKE DOMAIN-CONTAINING"/>
    <property type="match status" value="1"/>
</dbReference>
<name>A0ABM1P0Q1_DROAR</name>
<organism evidence="2 3">
    <name type="scientific">Drosophila arizonae</name>
    <name type="common">Fruit fly</name>
    <dbReference type="NCBI Taxonomy" id="7263"/>
    <lineage>
        <taxon>Eukaryota</taxon>
        <taxon>Metazoa</taxon>
        <taxon>Ecdysozoa</taxon>
        <taxon>Arthropoda</taxon>
        <taxon>Hexapoda</taxon>
        <taxon>Insecta</taxon>
        <taxon>Pterygota</taxon>
        <taxon>Neoptera</taxon>
        <taxon>Endopterygota</taxon>
        <taxon>Diptera</taxon>
        <taxon>Brachycera</taxon>
        <taxon>Muscomorpha</taxon>
        <taxon>Ephydroidea</taxon>
        <taxon>Drosophilidae</taxon>
        <taxon>Drosophila</taxon>
    </lineage>
</organism>
<reference evidence="2" key="1">
    <citation type="journal article" date="1997" name="Nucleic Acids Res.">
        <title>tRNAscan-SE: a program for improved detection of transfer RNA genes in genomic sequence.</title>
        <authorList>
            <person name="Lowe T.M."/>
            <person name="Eddy S.R."/>
        </authorList>
    </citation>
    <scope>NUCLEOTIDE SEQUENCE [LARGE SCALE GENOMIC DNA]</scope>
</reference>
<dbReference type="InterPro" id="IPR011009">
    <property type="entry name" value="Kinase-like_dom_sf"/>
</dbReference>
<keyword evidence="2" id="KW-1185">Reference proteome</keyword>
<dbReference type="Pfam" id="PF02958">
    <property type="entry name" value="EcKL"/>
    <property type="match status" value="1"/>
</dbReference>
<dbReference type="Proteomes" id="UP000694904">
    <property type="component" value="Chromosome 4"/>
</dbReference>
<dbReference type="GeneID" id="108612416"/>
<feature type="domain" description="CHK kinase-like" evidence="1">
    <location>
        <begin position="57"/>
        <end position="196"/>
    </location>
</feature>
<reference evidence="3" key="3">
    <citation type="submission" date="2025-08" db="UniProtKB">
        <authorList>
            <consortium name="RefSeq"/>
        </authorList>
    </citation>
    <scope>IDENTIFICATION</scope>
    <source>
        <tissue evidence="3">Whole organism</tissue>
    </source>
</reference>
<evidence type="ECO:0000259" key="1">
    <source>
        <dbReference type="SMART" id="SM00587"/>
    </source>
</evidence>
<dbReference type="RefSeq" id="XP_017860787.1">
    <property type="nucleotide sequence ID" value="XM_018005298.1"/>
</dbReference>
<proteinExistence type="predicted"/>
<reference evidence="2" key="2">
    <citation type="journal article" date="2016" name="G3 (Bethesda)">
        <title>Genome Evolution in Three Species of Cactophilic Drosophila.</title>
        <authorList>
            <person name="Sanchez-Flores A."/>
            <person name="Penazola F."/>
            <person name="Carpinteyro-Ponce J."/>
            <person name="Nazario-Yepiz N."/>
            <person name="Abreu-Goodger C."/>
            <person name="Machado C.A."/>
            <person name="Markow T.A."/>
        </authorList>
    </citation>
    <scope>NUCLEOTIDE SEQUENCE [LARGE SCALE GENOMIC DNA]</scope>
</reference>
<dbReference type="InterPro" id="IPR015897">
    <property type="entry name" value="CHK_kinase-like"/>
</dbReference>
<sequence length="293" mass="32839">MTTTAMAAGASNGVSDQAGTTAANQYVEDIECLRKLFRSKNLTKFSIGRISCSAGSSSGDNYMSLVKRVTIHDAGKEAADLLDRLVSIVQQIEVKLLSCSACERAREKRSLHQSINAAAATPLSVICHGDLWLNNLMFRSQPEEVIFFDLQAMRRTSPVFDLLHFIYTSTHRQLRDVHTDTLLAAYAEALRKELGQQLRHTPAANQLAELCEIFSLQRLSEDYVRHVHYGLAISMWILPAVTFDPNNIPDLDVISELNLNGKEINCTQKLTPEYHLRIRDLALEFYEHGYLGV</sequence>
<dbReference type="Gene3D" id="3.90.1200.10">
    <property type="match status" value="1"/>
</dbReference>
<dbReference type="SUPFAM" id="SSF56112">
    <property type="entry name" value="Protein kinase-like (PK-like)"/>
    <property type="match status" value="1"/>
</dbReference>
<dbReference type="PANTHER" id="PTHR11012:SF47">
    <property type="entry name" value="GH22833P"/>
    <property type="match status" value="1"/>
</dbReference>
<evidence type="ECO:0000313" key="2">
    <source>
        <dbReference type="Proteomes" id="UP000694904"/>
    </source>
</evidence>
<evidence type="ECO:0000313" key="3">
    <source>
        <dbReference type="RefSeq" id="XP_017860787.1"/>
    </source>
</evidence>
<protein>
    <submittedName>
        <fullName evidence="3">Uncharacterized protein LOC108612416</fullName>
    </submittedName>
</protein>